<dbReference type="Proteomes" id="UP000315783">
    <property type="component" value="Unassembled WGS sequence"/>
</dbReference>
<dbReference type="EMBL" id="SPUK01000001">
    <property type="protein sequence ID" value="TQW00347.1"/>
    <property type="molecule type" value="Genomic_DNA"/>
</dbReference>
<comment type="caution">
    <text evidence="1">The sequence shown here is derived from an EMBL/GenBank/DDBJ whole genome shotgun (WGS) entry which is preliminary data.</text>
</comment>
<accession>A0A545VF42</accession>
<dbReference type="AlphaFoldDB" id="A0A545VF42"/>
<proteinExistence type="predicted"/>
<name>A0A545VF42_9HYPO</name>
<evidence type="ECO:0000313" key="1">
    <source>
        <dbReference type="EMBL" id="TQW00347.1"/>
    </source>
</evidence>
<evidence type="ECO:0000313" key="2">
    <source>
        <dbReference type="Proteomes" id="UP000315783"/>
    </source>
</evidence>
<protein>
    <submittedName>
        <fullName evidence="1">Uncharacterized protein</fullName>
    </submittedName>
</protein>
<reference evidence="1 2" key="1">
    <citation type="journal article" date="2019" name="Appl. Microbiol. Biotechnol.">
        <title>Genome sequence of Isaria javanica and comparative genome analysis insights into family S53 peptidase evolution in fungal entomopathogens.</title>
        <authorList>
            <person name="Lin R."/>
            <person name="Zhang X."/>
            <person name="Xin B."/>
            <person name="Zou M."/>
            <person name="Gao Y."/>
            <person name="Qin F."/>
            <person name="Hu Q."/>
            <person name="Xie B."/>
            <person name="Cheng X."/>
        </authorList>
    </citation>
    <scope>NUCLEOTIDE SEQUENCE [LARGE SCALE GENOMIC DNA]</scope>
    <source>
        <strain evidence="1 2">IJ1G</strain>
    </source>
</reference>
<organism evidence="1 2">
    <name type="scientific">Cordyceps javanica</name>
    <dbReference type="NCBI Taxonomy" id="43265"/>
    <lineage>
        <taxon>Eukaryota</taxon>
        <taxon>Fungi</taxon>
        <taxon>Dikarya</taxon>
        <taxon>Ascomycota</taxon>
        <taxon>Pezizomycotina</taxon>
        <taxon>Sordariomycetes</taxon>
        <taxon>Hypocreomycetidae</taxon>
        <taxon>Hypocreales</taxon>
        <taxon>Cordycipitaceae</taxon>
        <taxon>Cordyceps</taxon>
    </lineage>
</organism>
<gene>
    <name evidence="1" type="ORF">IF1G_00278</name>
</gene>
<keyword evidence="2" id="KW-1185">Reference proteome</keyword>
<sequence length="59" mass="6705">MRQNTSVTHQSTQSLVNVAFSRGDRRQPLLFPWSFPVCLASQRTTNRQAGAPYNDRPTL</sequence>